<name>A0ABV8U1E3_9ACTN</name>
<dbReference type="Proteomes" id="UP001595823">
    <property type="component" value="Unassembled WGS sequence"/>
</dbReference>
<keyword evidence="1" id="KW-1133">Transmembrane helix</keyword>
<protein>
    <recommendedName>
        <fullName evidence="5">Ricin B lectin domain-containing protein</fullName>
    </recommendedName>
</protein>
<feature type="chain" id="PRO_5046595492" description="Ricin B lectin domain-containing protein" evidence="2">
    <location>
        <begin position="27"/>
        <end position="232"/>
    </location>
</feature>
<comment type="caution">
    <text evidence="3">The sequence shown here is derived from an EMBL/GenBank/DDBJ whole genome shotgun (WGS) entry which is preliminary data.</text>
</comment>
<gene>
    <name evidence="3" type="ORF">ACFPET_15805</name>
</gene>
<reference evidence="4" key="1">
    <citation type="journal article" date="2019" name="Int. J. Syst. Evol. Microbiol.">
        <title>The Global Catalogue of Microorganisms (GCM) 10K type strain sequencing project: providing services to taxonomists for standard genome sequencing and annotation.</title>
        <authorList>
            <consortium name="The Broad Institute Genomics Platform"/>
            <consortium name="The Broad Institute Genome Sequencing Center for Infectious Disease"/>
            <person name="Wu L."/>
            <person name="Ma J."/>
        </authorList>
    </citation>
    <scope>NUCLEOTIDE SEQUENCE [LARGE SCALE GENOMIC DNA]</scope>
    <source>
        <strain evidence="4">IBRC-M 10908</strain>
    </source>
</reference>
<keyword evidence="1" id="KW-0812">Transmembrane</keyword>
<feature type="transmembrane region" description="Helical" evidence="1">
    <location>
        <begin position="203"/>
        <end position="222"/>
    </location>
</feature>
<evidence type="ECO:0000313" key="4">
    <source>
        <dbReference type="Proteomes" id="UP001595823"/>
    </source>
</evidence>
<dbReference type="RefSeq" id="WP_380622813.1">
    <property type="nucleotide sequence ID" value="NZ_JBHSDK010000021.1"/>
</dbReference>
<evidence type="ECO:0000256" key="1">
    <source>
        <dbReference type="SAM" id="Phobius"/>
    </source>
</evidence>
<feature type="signal peptide" evidence="2">
    <location>
        <begin position="1"/>
        <end position="26"/>
    </location>
</feature>
<sequence length="232" mass="25027">MDRHIRRIAAFALAAFLAAPAGSARAETPVPEGPVPEGVALEIFPKDHPGLPIAWSDEGVLFSEEGDRWRFEGVTAEGLSFTVERIVHDESALCLAPGVVGGDETAARLDDCGETAPWKIEPDWTKDPVDLRVIDSRDRRLGPGDDGVRSEGKVVLRDATGLHDEEWRIRFPHSGRDDAAEEADAEPAAAAAAPLPVTGTSRLIPIFAVVVAFIVGAVAFIATRRPEREHFQ</sequence>
<proteinExistence type="predicted"/>
<evidence type="ECO:0000256" key="2">
    <source>
        <dbReference type="SAM" id="SignalP"/>
    </source>
</evidence>
<keyword evidence="4" id="KW-1185">Reference proteome</keyword>
<accession>A0ABV8U1E3</accession>
<dbReference type="EMBL" id="JBHSDK010000021">
    <property type="protein sequence ID" value="MFC4336667.1"/>
    <property type="molecule type" value="Genomic_DNA"/>
</dbReference>
<evidence type="ECO:0008006" key="5">
    <source>
        <dbReference type="Google" id="ProtNLM"/>
    </source>
</evidence>
<organism evidence="3 4">
    <name type="scientific">Salininema proteolyticum</name>
    <dbReference type="NCBI Taxonomy" id="1607685"/>
    <lineage>
        <taxon>Bacteria</taxon>
        <taxon>Bacillati</taxon>
        <taxon>Actinomycetota</taxon>
        <taxon>Actinomycetes</taxon>
        <taxon>Glycomycetales</taxon>
        <taxon>Glycomycetaceae</taxon>
        <taxon>Salininema</taxon>
    </lineage>
</organism>
<keyword evidence="1" id="KW-0472">Membrane</keyword>
<evidence type="ECO:0000313" key="3">
    <source>
        <dbReference type="EMBL" id="MFC4336667.1"/>
    </source>
</evidence>
<keyword evidence="2" id="KW-0732">Signal</keyword>